<dbReference type="AlphaFoldDB" id="A0AAV1W646"/>
<protein>
    <submittedName>
        <fullName evidence="2">Uncharacterized protein</fullName>
    </submittedName>
</protein>
<proteinExistence type="predicted"/>
<accession>A0AAV1W646</accession>
<dbReference type="Proteomes" id="UP001497480">
    <property type="component" value="Unassembled WGS sequence"/>
</dbReference>
<name>A0AAV1W646_LUPLU</name>
<dbReference type="EMBL" id="CAXHTB010000004">
    <property type="protein sequence ID" value="CAL0304909.1"/>
    <property type="molecule type" value="Genomic_DNA"/>
</dbReference>
<keyword evidence="3" id="KW-1185">Reference proteome</keyword>
<feature type="region of interest" description="Disordered" evidence="1">
    <location>
        <begin position="22"/>
        <end position="43"/>
    </location>
</feature>
<evidence type="ECO:0000313" key="2">
    <source>
        <dbReference type="EMBL" id="CAL0304909.1"/>
    </source>
</evidence>
<evidence type="ECO:0000256" key="1">
    <source>
        <dbReference type="SAM" id="MobiDB-lite"/>
    </source>
</evidence>
<reference evidence="2 3" key="1">
    <citation type="submission" date="2024-03" db="EMBL/GenBank/DDBJ databases">
        <authorList>
            <person name="Martinez-Hernandez J."/>
        </authorList>
    </citation>
    <scope>NUCLEOTIDE SEQUENCE [LARGE SCALE GENOMIC DNA]</scope>
</reference>
<comment type="caution">
    <text evidence="2">The sequence shown here is derived from an EMBL/GenBank/DDBJ whole genome shotgun (WGS) entry which is preliminary data.</text>
</comment>
<sequence>MAGLIVGAGYGRRRKLYLAKNHESVRSSSSSSQIHSDENMVGAAREAKERLDERFRAQRESENKSYGCCYIVVLGLDCYRDWLGPDGAALGKHKDCGGEKDNWFKEVQLDKIELEALRTRGLCRVLGVTQGWRDTDPSSL</sequence>
<gene>
    <name evidence="2" type="ORF">LLUT_LOCUS5969</name>
</gene>
<organism evidence="2 3">
    <name type="scientific">Lupinus luteus</name>
    <name type="common">European yellow lupine</name>
    <dbReference type="NCBI Taxonomy" id="3873"/>
    <lineage>
        <taxon>Eukaryota</taxon>
        <taxon>Viridiplantae</taxon>
        <taxon>Streptophyta</taxon>
        <taxon>Embryophyta</taxon>
        <taxon>Tracheophyta</taxon>
        <taxon>Spermatophyta</taxon>
        <taxon>Magnoliopsida</taxon>
        <taxon>eudicotyledons</taxon>
        <taxon>Gunneridae</taxon>
        <taxon>Pentapetalae</taxon>
        <taxon>rosids</taxon>
        <taxon>fabids</taxon>
        <taxon>Fabales</taxon>
        <taxon>Fabaceae</taxon>
        <taxon>Papilionoideae</taxon>
        <taxon>50 kb inversion clade</taxon>
        <taxon>genistoids sensu lato</taxon>
        <taxon>core genistoids</taxon>
        <taxon>Genisteae</taxon>
        <taxon>Lupinus</taxon>
    </lineage>
</organism>
<evidence type="ECO:0000313" key="3">
    <source>
        <dbReference type="Proteomes" id="UP001497480"/>
    </source>
</evidence>